<dbReference type="KEGG" id="salq:SYNTR_2159"/>
<dbReference type="InterPro" id="IPR001412">
    <property type="entry name" value="aa-tRNA-synth_I_CS"/>
</dbReference>
<dbReference type="GO" id="GO:0005524">
    <property type="term" value="F:ATP binding"/>
    <property type="evidence" value="ECO:0007669"/>
    <property type="project" value="UniProtKB-UniRule"/>
</dbReference>
<evidence type="ECO:0000259" key="12">
    <source>
        <dbReference type="Pfam" id="PF00749"/>
    </source>
</evidence>
<organism evidence="14 15">
    <name type="scientific">Candidatus Syntrophocurvum alkaliphilum</name>
    <dbReference type="NCBI Taxonomy" id="2293317"/>
    <lineage>
        <taxon>Bacteria</taxon>
        <taxon>Bacillati</taxon>
        <taxon>Bacillota</taxon>
        <taxon>Clostridia</taxon>
        <taxon>Eubacteriales</taxon>
        <taxon>Syntrophomonadaceae</taxon>
        <taxon>Candidatus Syntrophocurvum</taxon>
    </lineage>
</organism>
<dbReference type="NCBIfam" id="TIGR00464">
    <property type="entry name" value="gltX_bact"/>
    <property type="match status" value="1"/>
</dbReference>
<dbReference type="InterPro" id="IPR033910">
    <property type="entry name" value="GluRS_core"/>
</dbReference>
<evidence type="ECO:0000256" key="11">
    <source>
        <dbReference type="HAMAP-Rule" id="MF_00022"/>
    </source>
</evidence>
<dbReference type="GO" id="GO:0000049">
    <property type="term" value="F:tRNA binding"/>
    <property type="evidence" value="ECO:0007669"/>
    <property type="project" value="InterPro"/>
</dbReference>
<keyword evidence="7 11" id="KW-0067">ATP-binding</keyword>
<accession>A0A6I6DI70</accession>
<dbReference type="InterPro" id="IPR020058">
    <property type="entry name" value="Glu/Gln-tRNA-synth_Ib_cat-dom"/>
</dbReference>
<evidence type="ECO:0000256" key="10">
    <source>
        <dbReference type="ARBA" id="ARBA00048351"/>
    </source>
</evidence>
<name>A0A6I6DI70_9FIRM</name>
<keyword evidence="9 11" id="KW-0030">Aminoacyl-tRNA synthetase</keyword>
<evidence type="ECO:0000256" key="9">
    <source>
        <dbReference type="ARBA" id="ARBA00023146"/>
    </source>
</evidence>
<dbReference type="InterPro" id="IPR000924">
    <property type="entry name" value="Glu/Gln-tRNA-synth"/>
</dbReference>
<dbReference type="AlphaFoldDB" id="A0A6I6DI70"/>
<evidence type="ECO:0000256" key="6">
    <source>
        <dbReference type="ARBA" id="ARBA00022741"/>
    </source>
</evidence>
<evidence type="ECO:0000256" key="4">
    <source>
        <dbReference type="ARBA" id="ARBA00022490"/>
    </source>
</evidence>
<dbReference type="HAMAP" id="MF_00022">
    <property type="entry name" value="Glu_tRNA_synth_type1"/>
    <property type="match status" value="1"/>
</dbReference>
<evidence type="ECO:0000256" key="1">
    <source>
        <dbReference type="ARBA" id="ARBA00004496"/>
    </source>
</evidence>
<keyword evidence="5 11" id="KW-0436">Ligase</keyword>
<dbReference type="InterPro" id="IPR020751">
    <property type="entry name" value="aa-tRNA-synth_I_codon-bd_sub2"/>
</dbReference>
<feature type="short sequence motif" description="'HIGH' region" evidence="11">
    <location>
        <begin position="10"/>
        <end position="20"/>
    </location>
</feature>
<keyword evidence="6 11" id="KW-0547">Nucleotide-binding</keyword>
<evidence type="ECO:0000256" key="3">
    <source>
        <dbReference type="ARBA" id="ARBA00011245"/>
    </source>
</evidence>
<dbReference type="GO" id="GO:0005829">
    <property type="term" value="C:cytosol"/>
    <property type="evidence" value="ECO:0007669"/>
    <property type="project" value="TreeGrafter"/>
</dbReference>
<reference evidence="15" key="1">
    <citation type="journal article" date="2019" name="Microbiology">
        <title>Complete Genome Sequence of an Uncultured Bacterium of the Candidate Phylum Bipolaricaulota.</title>
        <authorList>
            <person name="Kadnikov V.V."/>
            <person name="Mardanov A.V."/>
            <person name="Beletsky A.V."/>
            <person name="Frank Y.A."/>
            <person name="Karnachuk O.V."/>
            <person name="Ravin N.V."/>
        </authorList>
    </citation>
    <scope>NUCLEOTIDE SEQUENCE [LARGE SCALE GENOMIC DNA]</scope>
</reference>
<dbReference type="InterPro" id="IPR049940">
    <property type="entry name" value="GluQ/Sye"/>
</dbReference>
<comment type="subunit">
    <text evidence="3 11">Monomer.</text>
</comment>
<comment type="catalytic activity">
    <reaction evidence="10 11">
        <text>tRNA(Glu) + L-glutamate + ATP = L-glutamyl-tRNA(Glu) + AMP + diphosphate</text>
        <dbReference type="Rhea" id="RHEA:23540"/>
        <dbReference type="Rhea" id="RHEA-COMP:9663"/>
        <dbReference type="Rhea" id="RHEA-COMP:9680"/>
        <dbReference type="ChEBI" id="CHEBI:29985"/>
        <dbReference type="ChEBI" id="CHEBI:30616"/>
        <dbReference type="ChEBI" id="CHEBI:33019"/>
        <dbReference type="ChEBI" id="CHEBI:78442"/>
        <dbReference type="ChEBI" id="CHEBI:78520"/>
        <dbReference type="ChEBI" id="CHEBI:456215"/>
        <dbReference type="EC" id="6.1.1.17"/>
    </reaction>
</comment>
<feature type="short sequence motif" description="'KMSKS' region" evidence="11">
    <location>
        <begin position="250"/>
        <end position="254"/>
    </location>
</feature>
<dbReference type="EC" id="6.1.1.17" evidence="11"/>
<dbReference type="Gene3D" id="3.40.50.620">
    <property type="entry name" value="HUPs"/>
    <property type="match status" value="1"/>
</dbReference>
<dbReference type="GO" id="GO:0006424">
    <property type="term" value="P:glutamyl-tRNA aminoacylation"/>
    <property type="evidence" value="ECO:0007669"/>
    <property type="project" value="UniProtKB-UniRule"/>
</dbReference>
<dbReference type="InterPro" id="IPR014729">
    <property type="entry name" value="Rossmann-like_a/b/a_fold"/>
</dbReference>
<evidence type="ECO:0000256" key="7">
    <source>
        <dbReference type="ARBA" id="ARBA00022840"/>
    </source>
</evidence>
<comment type="similarity">
    <text evidence="2 11">Belongs to the class-I aminoacyl-tRNA synthetase family. Glutamate--tRNA ligase type 1 subfamily.</text>
</comment>
<dbReference type="SUPFAM" id="SSF48163">
    <property type="entry name" value="An anticodon-binding domain of class I aminoacyl-tRNA synthetases"/>
    <property type="match status" value="1"/>
</dbReference>
<proteinExistence type="inferred from homology"/>
<dbReference type="PRINTS" id="PR00987">
    <property type="entry name" value="TRNASYNTHGLU"/>
</dbReference>
<dbReference type="RefSeq" id="WP_156204504.1">
    <property type="nucleotide sequence ID" value="NZ_CP046457.1"/>
</dbReference>
<sequence>MFEYRVRFAPSPTGPLHIGGARSALFNYLFARNLNGKLIIRIEDTDLERSKKEYEDEIIQSLKWLGLSWDEGIDVGGDYGPYRQTDRLEIYKQYTEKLISDGKAYPCFCTQEELEQERQSMLESGHVKYSRKCLNLTPQEREEKIKQGIKPSIRLRVPENRVFAVEDLVRGEVTFDSNEIGDFIIVKSDGIPTYNFAVVIDDMLMKITHIIRAEEHLSNTPRQLMVYDALGAKSPAFAHISLILGEDKQKMSKRHGATSLIQYREEGYLPEALFNFLALLGWSPLGEEEILTQDEIISGFNLNRVSKSPAIFNMEKLNWLNQQYIKSKSNEELLPLLKPYLENSKYQESVNKLDNNSITLLIDALKDYLVCLSDITTHAGIVFDDIDYTDDALEVLNGDDVKLVLQAFKENYSEPSTVDEVAKYLKSIVKQTKLKPKNVFMPIRCALTGKTKGPDLPYLILIWGTEETLRRIDNTLMKI</sequence>
<dbReference type="Gene3D" id="1.10.10.350">
    <property type="match status" value="1"/>
</dbReference>
<feature type="domain" description="Glutamyl/glutaminyl-tRNA synthetase class Ib catalytic" evidence="12">
    <location>
        <begin position="5"/>
        <end position="319"/>
    </location>
</feature>
<dbReference type="PANTHER" id="PTHR43311">
    <property type="entry name" value="GLUTAMATE--TRNA LIGASE"/>
    <property type="match status" value="1"/>
</dbReference>
<comment type="subcellular location">
    <subcellularLocation>
        <location evidence="1 11">Cytoplasm</location>
    </subcellularLocation>
</comment>
<feature type="domain" description="Aminoacyl-tRNA synthetase class I anticodon-binding" evidence="13">
    <location>
        <begin position="332"/>
        <end position="475"/>
    </location>
</feature>
<dbReference type="OrthoDB" id="9807503at2"/>
<evidence type="ECO:0000313" key="14">
    <source>
        <dbReference type="EMBL" id="QGU00753.1"/>
    </source>
</evidence>
<evidence type="ECO:0000256" key="8">
    <source>
        <dbReference type="ARBA" id="ARBA00022917"/>
    </source>
</evidence>
<dbReference type="EMBL" id="CP046457">
    <property type="protein sequence ID" value="QGU00753.1"/>
    <property type="molecule type" value="Genomic_DNA"/>
</dbReference>
<dbReference type="Pfam" id="PF19269">
    <property type="entry name" value="Anticodon_2"/>
    <property type="match status" value="1"/>
</dbReference>
<dbReference type="PROSITE" id="PS00178">
    <property type="entry name" value="AA_TRNA_LIGASE_I"/>
    <property type="match status" value="1"/>
</dbReference>
<dbReference type="GO" id="GO:0004818">
    <property type="term" value="F:glutamate-tRNA ligase activity"/>
    <property type="evidence" value="ECO:0007669"/>
    <property type="project" value="UniProtKB-UniRule"/>
</dbReference>
<feature type="binding site" evidence="11">
    <location>
        <position position="253"/>
    </location>
    <ligand>
        <name>ATP</name>
        <dbReference type="ChEBI" id="CHEBI:30616"/>
    </ligand>
</feature>
<keyword evidence="4 11" id="KW-0963">Cytoplasm</keyword>
<comment type="caution">
    <text evidence="11">Lacks conserved residue(s) required for the propagation of feature annotation.</text>
</comment>
<keyword evidence="8 11" id="KW-0648">Protein biosynthesis</keyword>
<keyword evidence="15" id="KW-1185">Reference proteome</keyword>
<dbReference type="Pfam" id="PF00749">
    <property type="entry name" value="tRNA-synt_1c"/>
    <property type="match status" value="1"/>
</dbReference>
<evidence type="ECO:0000256" key="2">
    <source>
        <dbReference type="ARBA" id="ARBA00007894"/>
    </source>
</evidence>
<comment type="function">
    <text evidence="11">Catalyzes the attachment of glutamate to tRNA(Glu) in a two-step reaction: glutamate is first activated by ATP to form Glu-AMP and then transferred to the acceptor end of tRNA(Glu).</text>
</comment>
<evidence type="ECO:0000256" key="5">
    <source>
        <dbReference type="ARBA" id="ARBA00022598"/>
    </source>
</evidence>
<dbReference type="Proteomes" id="UP000426444">
    <property type="component" value="Chromosome"/>
</dbReference>
<evidence type="ECO:0000259" key="13">
    <source>
        <dbReference type="Pfam" id="PF19269"/>
    </source>
</evidence>
<dbReference type="CDD" id="cd00808">
    <property type="entry name" value="GluRS_core"/>
    <property type="match status" value="1"/>
</dbReference>
<protein>
    <recommendedName>
        <fullName evidence="11">Glutamate--tRNA ligase</fullName>
        <ecNumber evidence="11">6.1.1.17</ecNumber>
    </recommendedName>
    <alternativeName>
        <fullName evidence="11">Glutamyl-tRNA synthetase</fullName>
        <shortName evidence="11">GluRS</shortName>
    </alternativeName>
</protein>
<gene>
    <name evidence="11" type="primary">gltX</name>
    <name evidence="14" type="ORF">SYNTR_2159</name>
</gene>
<dbReference type="FunFam" id="3.40.50.620:FF:000007">
    <property type="entry name" value="Glutamate--tRNA ligase"/>
    <property type="match status" value="1"/>
</dbReference>
<dbReference type="PANTHER" id="PTHR43311:SF2">
    <property type="entry name" value="GLUTAMATE--TRNA LIGASE, MITOCHONDRIAL-RELATED"/>
    <property type="match status" value="1"/>
</dbReference>
<dbReference type="InterPro" id="IPR008925">
    <property type="entry name" value="aa_tRNA-synth_I_cd-bd_sf"/>
</dbReference>
<evidence type="ECO:0000313" key="15">
    <source>
        <dbReference type="Proteomes" id="UP000426444"/>
    </source>
</evidence>
<dbReference type="GO" id="GO:0008270">
    <property type="term" value="F:zinc ion binding"/>
    <property type="evidence" value="ECO:0007669"/>
    <property type="project" value="InterPro"/>
</dbReference>
<dbReference type="SUPFAM" id="SSF52374">
    <property type="entry name" value="Nucleotidylyl transferase"/>
    <property type="match status" value="1"/>
</dbReference>
<dbReference type="InterPro" id="IPR004527">
    <property type="entry name" value="Glu-tRNA-ligase_bac/mito"/>
</dbReference>
<dbReference type="InterPro" id="IPR045462">
    <property type="entry name" value="aa-tRNA-synth_I_cd-bd"/>
</dbReference>